<dbReference type="RefSeq" id="WP_021755176.1">
    <property type="nucleotide sequence ID" value="NC_022438.1"/>
</dbReference>
<keyword evidence="3" id="KW-1185">Reference proteome</keyword>
<evidence type="ECO:0000313" key="3">
    <source>
        <dbReference type="Proteomes" id="UP000016743"/>
    </source>
</evidence>
<dbReference type="AlphaFoldDB" id="U3P5W5"/>
<reference evidence="2 3" key="1">
    <citation type="journal article" date="2013" name="Genome Announc.">
        <title>Complete Genome Sequence of Leifsonia xyli subsp. cynodontis Strain DSM46306, a Gram-Positive Bacterial Pathogen of Grasses.</title>
        <authorList>
            <person name="Monteiro-Vitorello C.B."/>
            <person name="Zerillo M.M."/>
            <person name="Van Sluys M.A."/>
            <person name="Camargo L.E."/>
            <person name="Kitajima J.P."/>
        </authorList>
    </citation>
    <scope>NUCLEOTIDE SEQUENCE [LARGE SCALE GENOMIC DNA]</scope>
    <source>
        <strain evidence="2 3">DSM 46306</strain>
    </source>
</reference>
<evidence type="ECO:0000313" key="2">
    <source>
        <dbReference type="EMBL" id="AGW41710.1"/>
    </source>
</evidence>
<protein>
    <submittedName>
        <fullName evidence="2">Uncharacterized protein</fullName>
    </submittedName>
</protein>
<dbReference type="KEGG" id="lxy:O159_16630"/>
<dbReference type="PATRIC" id="fig|1389489.3.peg.1603"/>
<evidence type="ECO:0000256" key="1">
    <source>
        <dbReference type="SAM" id="Phobius"/>
    </source>
</evidence>
<dbReference type="Proteomes" id="UP000016743">
    <property type="component" value="Chromosome"/>
</dbReference>
<name>U3P5W5_LEIXC</name>
<accession>U3P5W5</accession>
<proteinExistence type="predicted"/>
<dbReference type="OrthoDB" id="9936965at2"/>
<dbReference type="EMBL" id="CP006734">
    <property type="protein sequence ID" value="AGW41710.1"/>
    <property type="molecule type" value="Genomic_DNA"/>
</dbReference>
<dbReference type="HOGENOM" id="CLU_1336131_0_0_11"/>
<sequence>MTVGFGDIAAWAGVVVALMAGVTGVVFGVKGNRRAKEADEKAETANRIAVDALGEARKANDIAEHANQLSEQANTITGRSVAQQEEDWFVDWDPQWDEEKAVLTLKNTGSHPALEPSVTVAGNDLHNRVDGHHDIPPGEQISVPLPQIPDQRSRHAAEQLAAREQLRNAGFTYFGSGFHTSLKVTVRCKSSLGLPHTRELHIDVN</sequence>
<dbReference type="eggNOG" id="ENOG5031Y92">
    <property type="taxonomic scope" value="Bacteria"/>
</dbReference>
<feature type="transmembrane region" description="Helical" evidence="1">
    <location>
        <begin position="6"/>
        <end position="29"/>
    </location>
</feature>
<keyword evidence="1" id="KW-0472">Membrane</keyword>
<gene>
    <name evidence="2" type="ORF">O159_16630</name>
</gene>
<organism evidence="2 3">
    <name type="scientific">Leifsonia xyli subsp. cynodontis DSM 46306</name>
    <dbReference type="NCBI Taxonomy" id="1389489"/>
    <lineage>
        <taxon>Bacteria</taxon>
        <taxon>Bacillati</taxon>
        <taxon>Actinomycetota</taxon>
        <taxon>Actinomycetes</taxon>
        <taxon>Micrococcales</taxon>
        <taxon>Microbacteriaceae</taxon>
        <taxon>Leifsonia</taxon>
    </lineage>
</organism>
<keyword evidence="1" id="KW-1133">Transmembrane helix</keyword>
<keyword evidence="1" id="KW-0812">Transmembrane</keyword>